<name>A0ACC3YFV1_COLTU</name>
<reference evidence="1 2" key="1">
    <citation type="journal article" date="2020" name="Phytopathology">
        <title>Genome Sequence Resources of Colletotrichum truncatum, C. plurivorum, C. musicola, and C. sojae: Four Species Pathogenic to Soybean (Glycine max).</title>
        <authorList>
            <person name="Rogerio F."/>
            <person name="Boufleur T.R."/>
            <person name="Ciampi-Guillardi M."/>
            <person name="Sukno S.A."/>
            <person name="Thon M.R."/>
            <person name="Massola Junior N.S."/>
            <person name="Baroncelli R."/>
        </authorList>
    </citation>
    <scope>NUCLEOTIDE SEQUENCE [LARGE SCALE GENOMIC DNA]</scope>
    <source>
        <strain evidence="1 2">CMES1059</strain>
    </source>
</reference>
<dbReference type="EMBL" id="VUJX02000011">
    <property type="protein sequence ID" value="KAL0930721.1"/>
    <property type="molecule type" value="Genomic_DNA"/>
</dbReference>
<dbReference type="Proteomes" id="UP000805649">
    <property type="component" value="Unassembled WGS sequence"/>
</dbReference>
<gene>
    <name evidence="1" type="ORF">CTRU02_214796</name>
</gene>
<comment type="caution">
    <text evidence="1">The sequence shown here is derived from an EMBL/GenBank/DDBJ whole genome shotgun (WGS) entry which is preliminary data.</text>
</comment>
<accession>A0ACC3YFV1</accession>
<sequence length="196" mass="21382">MSLANVQQLPTPLGTIAVRNHDGARWLQIPTSHPGNRAFLLSLAINNDERNALALPSHDIEVRMTGNMSVQEFVASIIRRSSYFIAIIIQSRGRTMPACASKCATSGSPRFRECQSHGARCSYRGQEDGSSDSSGGSNHSDNDDDDESPRRSNYRKPYARGARQPDRTPGRKLGRGVGTSGSFLGSSHNPQLIEKE</sequence>
<organism evidence="1 2">
    <name type="scientific">Colletotrichum truncatum</name>
    <name type="common">Anthracnose fungus</name>
    <name type="synonym">Colletotrichum capsici</name>
    <dbReference type="NCBI Taxonomy" id="5467"/>
    <lineage>
        <taxon>Eukaryota</taxon>
        <taxon>Fungi</taxon>
        <taxon>Dikarya</taxon>
        <taxon>Ascomycota</taxon>
        <taxon>Pezizomycotina</taxon>
        <taxon>Sordariomycetes</taxon>
        <taxon>Hypocreomycetidae</taxon>
        <taxon>Glomerellales</taxon>
        <taxon>Glomerellaceae</taxon>
        <taxon>Colletotrichum</taxon>
        <taxon>Colletotrichum truncatum species complex</taxon>
    </lineage>
</organism>
<evidence type="ECO:0000313" key="2">
    <source>
        <dbReference type="Proteomes" id="UP000805649"/>
    </source>
</evidence>
<proteinExistence type="predicted"/>
<protein>
    <submittedName>
        <fullName evidence="1">Uncharacterized protein</fullName>
    </submittedName>
</protein>
<keyword evidence="2" id="KW-1185">Reference proteome</keyword>
<evidence type="ECO:0000313" key="1">
    <source>
        <dbReference type="EMBL" id="KAL0930721.1"/>
    </source>
</evidence>